<feature type="compositionally biased region" description="Basic and acidic residues" evidence="4">
    <location>
        <begin position="345"/>
        <end position="357"/>
    </location>
</feature>
<keyword evidence="3" id="KW-0720">Serine protease</keyword>
<evidence type="ECO:0000256" key="2">
    <source>
        <dbReference type="ARBA" id="ARBA00022801"/>
    </source>
</evidence>
<organism evidence="5 6">
    <name type="scientific">Odoribacter splanchnicus</name>
    <dbReference type="NCBI Taxonomy" id="28118"/>
    <lineage>
        <taxon>Bacteria</taxon>
        <taxon>Pseudomonadati</taxon>
        <taxon>Bacteroidota</taxon>
        <taxon>Bacteroidia</taxon>
        <taxon>Bacteroidales</taxon>
        <taxon>Odoribacteraceae</taxon>
        <taxon>Odoribacter</taxon>
    </lineage>
</organism>
<reference evidence="5 6" key="1">
    <citation type="submission" date="2018-08" db="EMBL/GenBank/DDBJ databases">
        <title>A genome reference for cultivated species of the human gut microbiota.</title>
        <authorList>
            <person name="Zou Y."/>
            <person name="Xue W."/>
            <person name="Luo G."/>
        </authorList>
    </citation>
    <scope>NUCLEOTIDE SEQUENCE [LARGE SCALE GENOMIC DNA]</scope>
    <source>
        <strain evidence="5 6">OF03-11</strain>
    </source>
</reference>
<dbReference type="PANTHER" id="PTHR10381">
    <property type="entry name" value="ATP-DEPENDENT CLP PROTEASE PROTEOLYTIC SUBUNIT"/>
    <property type="match status" value="1"/>
</dbReference>
<dbReference type="EMBL" id="QSCO01000003">
    <property type="protein sequence ID" value="RGY09295.1"/>
    <property type="molecule type" value="Genomic_DNA"/>
</dbReference>
<dbReference type="GO" id="GO:0006515">
    <property type="term" value="P:protein quality control for misfolded or incompletely synthesized proteins"/>
    <property type="evidence" value="ECO:0007669"/>
    <property type="project" value="TreeGrafter"/>
</dbReference>
<dbReference type="GO" id="GO:0004252">
    <property type="term" value="F:serine-type endopeptidase activity"/>
    <property type="evidence" value="ECO:0007669"/>
    <property type="project" value="TreeGrafter"/>
</dbReference>
<dbReference type="Pfam" id="PF00574">
    <property type="entry name" value="CLP_protease"/>
    <property type="match status" value="1"/>
</dbReference>
<accession>A0A413IFQ8</accession>
<dbReference type="PANTHER" id="PTHR10381:SF70">
    <property type="entry name" value="ATP-DEPENDENT CLP PROTEASE PROTEOLYTIC SUBUNIT"/>
    <property type="match status" value="1"/>
</dbReference>
<dbReference type="SUPFAM" id="SSF52096">
    <property type="entry name" value="ClpP/crotonase"/>
    <property type="match status" value="1"/>
</dbReference>
<sequence>MATTEFDIDSYIGEWGYSNRYIKSYLNAAGKNPVICHVCSGGGDFLMAINIKDQFAAHGSVTVDISGYAASAATLIGLGAKHTRISNSSFYLIHKVMSWVDAWGGMNEDQISDLITHLEKVKDENEKMTLVAAKAYADRSGKPVLEILNLMKEEKWLTADEAKEWGFVDEVYNTTTTKINLAKVSEKFNMMGLPKLPDSSASDDDSLVGKVVSGIREFFSKENTLIFTQSKIDQKPMKQFTLLNSILAVTSLESQDGKGAYLNEAQLQAFEDAISGKDNRITELTQHETNYNNAVDKLNALHPDVASAKDLAEKVNVLSRKLAEKPGVPASGQSENPQNQNDGVDWDKMMSLEHMKD</sequence>
<dbReference type="InterPro" id="IPR029045">
    <property type="entry name" value="ClpP/crotonase-like_dom_sf"/>
</dbReference>
<dbReference type="GO" id="GO:0051117">
    <property type="term" value="F:ATPase binding"/>
    <property type="evidence" value="ECO:0007669"/>
    <property type="project" value="TreeGrafter"/>
</dbReference>
<feature type="compositionally biased region" description="Polar residues" evidence="4">
    <location>
        <begin position="331"/>
        <end position="342"/>
    </location>
</feature>
<dbReference type="InterPro" id="IPR023562">
    <property type="entry name" value="ClpP/TepA"/>
</dbReference>
<dbReference type="Gene3D" id="3.90.226.10">
    <property type="entry name" value="2-enoyl-CoA Hydratase, Chain A, domain 1"/>
    <property type="match status" value="1"/>
</dbReference>
<dbReference type="RefSeq" id="WP_118102978.1">
    <property type="nucleotide sequence ID" value="NZ_JABWDG010000016.1"/>
</dbReference>
<proteinExistence type="predicted"/>
<comment type="caution">
    <text evidence="5">The sequence shown here is derived from an EMBL/GenBank/DDBJ whole genome shotgun (WGS) entry which is preliminary data.</text>
</comment>
<dbReference type="GO" id="GO:0004176">
    <property type="term" value="F:ATP-dependent peptidase activity"/>
    <property type="evidence" value="ECO:0007669"/>
    <property type="project" value="TreeGrafter"/>
</dbReference>
<dbReference type="Proteomes" id="UP000284434">
    <property type="component" value="Unassembled WGS sequence"/>
</dbReference>
<protein>
    <submittedName>
        <fullName evidence="5">Clp protease ClpP</fullName>
    </submittedName>
</protein>
<evidence type="ECO:0000256" key="3">
    <source>
        <dbReference type="ARBA" id="ARBA00022825"/>
    </source>
</evidence>
<dbReference type="AlphaFoldDB" id="A0A413IFQ8"/>
<evidence type="ECO:0000313" key="5">
    <source>
        <dbReference type="EMBL" id="RGY09295.1"/>
    </source>
</evidence>
<name>A0A413IFQ8_9BACT</name>
<dbReference type="GO" id="GO:0009368">
    <property type="term" value="C:endopeptidase Clp complex"/>
    <property type="evidence" value="ECO:0007669"/>
    <property type="project" value="TreeGrafter"/>
</dbReference>
<evidence type="ECO:0000313" key="6">
    <source>
        <dbReference type="Proteomes" id="UP000284434"/>
    </source>
</evidence>
<feature type="region of interest" description="Disordered" evidence="4">
    <location>
        <begin position="322"/>
        <end position="357"/>
    </location>
</feature>
<evidence type="ECO:0000256" key="4">
    <source>
        <dbReference type="SAM" id="MobiDB-lite"/>
    </source>
</evidence>
<gene>
    <name evidence="5" type="ORF">DXA53_03170</name>
</gene>
<keyword evidence="1 5" id="KW-0645">Protease</keyword>
<evidence type="ECO:0000256" key="1">
    <source>
        <dbReference type="ARBA" id="ARBA00022670"/>
    </source>
</evidence>
<dbReference type="CDD" id="cd07016">
    <property type="entry name" value="S14_ClpP_1"/>
    <property type="match status" value="1"/>
</dbReference>
<keyword evidence="2" id="KW-0378">Hydrolase</keyword>